<feature type="compositionally biased region" description="Basic residues" evidence="1">
    <location>
        <begin position="72"/>
        <end position="84"/>
    </location>
</feature>
<comment type="caution">
    <text evidence="2">The sequence shown here is derived from an EMBL/GenBank/DDBJ whole genome shotgun (WGS) entry which is preliminary data.</text>
</comment>
<dbReference type="AlphaFoldDB" id="A0A5B7HYS1"/>
<reference evidence="2 3" key="1">
    <citation type="submission" date="2019-05" db="EMBL/GenBank/DDBJ databases">
        <title>Another draft genome of Portunus trituberculatus and its Hox gene families provides insights of decapod evolution.</title>
        <authorList>
            <person name="Jeong J.-H."/>
            <person name="Song I."/>
            <person name="Kim S."/>
            <person name="Choi T."/>
            <person name="Kim D."/>
            <person name="Ryu S."/>
            <person name="Kim W."/>
        </authorList>
    </citation>
    <scope>NUCLEOTIDE SEQUENCE [LARGE SCALE GENOMIC DNA]</scope>
    <source>
        <tissue evidence="2">Muscle</tissue>
    </source>
</reference>
<dbReference type="Proteomes" id="UP000324222">
    <property type="component" value="Unassembled WGS sequence"/>
</dbReference>
<evidence type="ECO:0000313" key="2">
    <source>
        <dbReference type="EMBL" id="MPC74839.1"/>
    </source>
</evidence>
<accession>A0A5B7HYS1</accession>
<name>A0A5B7HYS1_PORTR</name>
<gene>
    <name evidence="2" type="ORF">E2C01_069215</name>
</gene>
<protein>
    <submittedName>
        <fullName evidence="2">Uncharacterized protein</fullName>
    </submittedName>
</protein>
<feature type="region of interest" description="Disordered" evidence="1">
    <location>
        <begin position="72"/>
        <end position="92"/>
    </location>
</feature>
<keyword evidence="3" id="KW-1185">Reference proteome</keyword>
<evidence type="ECO:0000313" key="3">
    <source>
        <dbReference type="Proteomes" id="UP000324222"/>
    </source>
</evidence>
<proteinExistence type="predicted"/>
<evidence type="ECO:0000256" key="1">
    <source>
        <dbReference type="SAM" id="MobiDB-lite"/>
    </source>
</evidence>
<sequence length="92" mass="11120">MEYENTEDNNAIMNAINKWYKKEKPEKEYKTDKRIIKDIIQHHIKPTNEEHIISLIIYYNTKKTSQLVIKNKTTKKKSPTRRPCHLQTHLQN</sequence>
<dbReference type="EMBL" id="VSRR010039808">
    <property type="protein sequence ID" value="MPC74839.1"/>
    <property type="molecule type" value="Genomic_DNA"/>
</dbReference>
<organism evidence="2 3">
    <name type="scientific">Portunus trituberculatus</name>
    <name type="common">Swimming crab</name>
    <name type="synonym">Neptunus trituberculatus</name>
    <dbReference type="NCBI Taxonomy" id="210409"/>
    <lineage>
        <taxon>Eukaryota</taxon>
        <taxon>Metazoa</taxon>
        <taxon>Ecdysozoa</taxon>
        <taxon>Arthropoda</taxon>
        <taxon>Crustacea</taxon>
        <taxon>Multicrustacea</taxon>
        <taxon>Malacostraca</taxon>
        <taxon>Eumalacostraca</taxon>
        <taxon>Eucarida</taxon>
        <taxon>Decapoda</taxon>
        <taxon>Pleocyemata</taxon>
        <taxon>Brachyura</taxon>
        <taxon>Eubrachyura</taxon>
        <taxon>Portunoidea</taxon>
        <taxon>Portunidae</taxon>
        <taxon>Portuninae</taxon>
        <taxon>Portunus</taxon>
    </lineage>
</organism>